<dbReference type="Proteomes" id="UP000613580">
    <property type="component" value="Unassembled WGS sequence"/>
</dbReference>
<evidence type="ECO:0000313" key="3">
    <source>
        <dbReference type="EMBL" id="KAF7308214.1"/>
    </source>
</evidence>
<accession>A0A8H6WDA6</accession>
<keyword evidence="2" id="KW-0472">Membrane</keyword>
<gene>
    <name evidence="3" type="ORF">HMN09_00669300</name>
</gene>
<proteinExistence type="predicted"/>
<protein>
    <submittedName>
        <fullName evidence="3">Uncharacterized protein</fullName>
    </submittedName>
</protein>
<name>A0A8H6WDA6_MYCCL</name>
<dbReference type="EMBL" id="JACAZE010000008">
    <property type="protein sequence ID" value="KAF7308214.1"/>
    <property type="molecule type" value="Genomic_DNA"/>
</dbReference>
<keyword evidence="2" id="KW-1133">Transmembrane helix</keyword>
<evidence type="ECO:0000256" key="1">
    <source>
        <dbReference type="SAM" id="MobiDB-lite"/>
    </source>
</evidence>
<feature type="compositionally biased region" description="Polar residues" evidence="1">
    <location>
        <begin position="117"/>
        <end position="133"/>
    </location>
</feature>
<dbReference type="OrthoDB" id="10681716at2759"/>
<organism evidence="3 4">
    <name type="scientific">Mycena chlorophos</name>
    <name type="common">Agaric fungus</name>
    <name type="synonym">Agaricus chlorophos</name>
    <dbReference type="NCBI Taxonomy" id="658473"/>
    <lineage>
        <taxon>Eukaryota</taxon>
        <taxon>Fungi</taxon>
        <taxon>Dikarya</taxon>
        <taxon>Basidiomycota</taxon>
        <taxon>Agaricomycotina</taxon>
        <taxon>Agaricomycetes</taxon>
        <taxon>Agaricomycetidae</taxon>
        <taxon>Agaricales</taxon>
        <taxon>Marasmiineae</taxon>
        <taxon>Mycenaceae</taxon>
        <taxon>Mycena</taxon>
    </lineage>
</organism>
<dbReference type="AlphaFoldDB" id="A0A8H6WDA6"/>
<feature type="transmembrane region" description="Helical" evidence="2">
    <location>
        <begin position="207"/>
        <end position="229"/>
    </location>
</feature>
<feature type="compositionally biased region" description="Low complexity" evidence="1">
    <location>
        <begin position="90"/>
        <end position="114"/>
    </location>
</feature>
<keyword evidence="2" id="KW-0812">Transmembrane</keyword>
<evidence type="ECO:0000256" key="2">
    <source>
        <dbReference type="SAM" id="Phobius"/>
    </source>
</evidence>
<feature type="region of interest" description="Disordered" evidence="1">
    <location>
        <begin position="90"/>
        <end position="203"/>
    </location>
</feature>
<evidence type="ECO:0000313" key="4">
    <source>
        <dbReference type="Proteomes" id="UP000613580"/>
    </source>
</evidence>
<keyword evidence="4" id="KW-1185">Reference proteome</keyword>
<feature type="compositionally biased region" description="Polar residues" evidence="1">
    <location>
        <begin position="145"/>
        <end position="163"/>
    </location>
</feature>
<feature type="compositionally biased region" description="Low complexity" evidence="1">
    <location>
        <begin position="183"/>
        <end position="198"/>
    </location>
</feature>
<feature type="region of interest" description="Disordered" evidence="1">
    <location>
        <begin position="1"/>
        <end position="37"/>
    </location>
</feature>
<reference evidence="3" key="1">
    <citation type="submission" date="2020-05" db="EMBL/GenBank/DDBJ databases">
        <title>Mycena genomes resolve the evolution of fungal bioluminescence.</title>
        <authorList>
            <person name="Tsai I.J."/>
        </authorList>
    </citation>
    <scope>NUCLEOTIDE SEQUENCE</scope>
    <source>
        <strain evidence="3">110903Hualien_Pintung</strain>
    </source>
</reference>
<sequence length="351" mass="36198">MSVVVERDGGPQPPGGGGSPHSGPTTQILTLPPASDSAEWAQISAGWQKVAPGEALPATPEPYSQTVSFVYELDPNFTLLRIVTEQGATTFSEEAPSATTTSTQRQTSTETSPEGPGSSSITETQHTLALTTQGGASSLAGGGRSNSPFSPTNGSPQSPSSTPAGVGGMSVQTSSAAPQPLASSNTSSSSSTTPSKPSDPSKHKNHAVAIAVSVCIVVLLLLGVAFVLYRRHRRTRDRRAWERTHAEIADAVQELGGPARMSGLWRRLGRGVKWNRFSSMGGHSTNASVAPLFEPERMISEKAGGTGPAGVDPEKSVAMRYGLGQSLNVSSATAFADASANSSARSSLSVN</sequence>
<comment type="caution">
    <text evidence="3">The sequence shown here is derived from an EMBL/GenBank/DDBJ whole genome shotgun (WGS) entry which is preliminary data.</text>
</comment>